<reference evidence="2" key="1">
    <citation type="journal article" date="2020" name="Stud. Mycol.">
        <title>101 Dothideomycetes genomes: a test case for predicting lifestyles and emergence of pathogens.</title>
        <authorList>
            <person name="Haridas S."/>
            <person name="Albert R."/>
            <person name="Binder M."/>
            <person name="Bloem J."/>
            <person name="Labutti K."/>
            <person name="Salamov A."/>
            <person name="Andreopoulos B."/>
            <person name="Baker S."/>
            <person name="Barry K."/>
            <person name="Bills G."/>
            <person name="Bluhm B."/>
            <person name="Cannon C."/>
            <person name="Castanera R."/>
            <person name="Culley D."/>
            <person name="Daum C."/>
            <person name="Ezra D."/>
            <person name="Gonzalez J."/>
            <person name="Henrissat B."/>
            <person name="Kuo A."/>
            <person name="Liang C."/>
            <person name="Lipzen A."/>
            <person name="Lutzoni F."/>
            <person name="Magnuson J."/>
            <person name="Mondo S."/>
            <person name="Nolan M."/>
            <person name="Ohm R."/>
            <person name="Pangilinan J."/>
            <person name="Park H.-J."/>
            <person name="Ramirez L."/>
            <person name="Alfaro M."/>
            <person name="Sun H."/>
            <person name="Tritt A."/>
            <person name="Yoshinaga Y."/>
            <person name="Zwiers L.-H."/>
            <person name="Turgeon B."/>
            <person name="Goodwin S."/>
            <person name="Spatafora J."/>
            <person name="Crous P."/>
            <person name="Grigoriev I."/>
        </authorList>
    </citation>
    <scope>NUCLEOTIDE SEQUENCE</scope>
    <source>
        <strain evidence="2">CBS 207.26</strain>
    </source>
</reference>
<accession>A0A6A6DQ71</accession>
<keyword evidence="3" id="KW-1185">Reference proteome</keyword>
<feature type="region of interest" description="Disordered" evidence="1">
    <location>
        <begin position="131"/>
        <end position="162"/>
    </location>
</feature>
<dbReference type="Proteomes" id="UP000800200">
    <property type="component" value="Unassembled WGS sequence"/>
</dbReference>
<dbReference type="OrthoDB" id="3753493at2759"/>
<organism evidence="2 3">
    <name type="scientific">Zopfia rhizophila CBS 207.26</name>
    <dbReference type="NCBI Taxonomy" id="1314779"/>
    <lineage>
        <taxon>Eukaryota</taxon>
        <taxon>Fungi</taxon>
        <taxon>Dikarya</taxon>
        <taxon>Ascomycota</taxon>
        <taxon>Pezizomycotina</taxon>
        <taxon>Dothideomycetes</taxon>
        <taxon>Dothideomycetes incertae sedis</taxon>
        <taxon>Zopfiaceae</taxon>
        <taxon>Zopfia</taxon>
    </lineage>
</organism>
<evidence type="ECO:0000313" key="3">
    <source>
        <dbReference type="Proteomes" id="UP000800200"/>
    </source>
</evidence>
<evidence type="ECO:0000313" key="2">
    <source>
        <dbReference type="EMBL" id="KAF2181737.1"/>
    </source>
</evidence>
<name>A0A6A6DQ71_9PEZI</name>
<dbReference type="EMBL" id="ML994651">
    <property type="protein sequence ID" value="KAF2181737.1"/>
    <property type="molecule type" value="Genomic_DNA"/>
</dbReference>
<gene>
    <name evidence="2" type="ORF">K469DRAFT_752617</name>
</gene>
<sequence length="222" mass="25173">MYKYLHKKDSGAPKAGSLVPSRSSPEPPENVGHVSTPEELVFASLPQPVKDGQPKICTSRRRDLKMHFTFSRDDYLTAVDKLDDSPIISAYQGHFFKTDSFYCEESNSLPSPALFNLRTSEYFDAVKEHQNSQTLSSIKEDEDIENDSESETDTDTESESETAGRLRDFLYHIKKGRIATGESPRFVEHELEWANWICEAAETGVMHVKEKGCKCRPDWASE</sequence>
<proteinExistence type="predicted"/>
<protein>
    <submittedName>
        <fullName evidence="2">Uncharacterized protein</fullName>
    </submittedName>
</protein>
<dbReference type="AlphaFoldDB" id="A0A6A6DQ71"/>
<feature type="region of interest" description="Disordered" evidence="1">
    <location>
        <begin position="1"/>
        <end position="36"/>
    </location>
</feature>
<evidence type="ECO:0000256" key="1">
    <source>
        <dbReference type="SAM" id="MobiDB-lite"/>
    </source>
</evidence>
<feature type="compositionally biased region" description="Acidic residues" evidence="1">
    <location>
        <begin position="140"/>
        <end position="160"/>
    </location>
</feature>